<dbReference type="InterPro" id="IPR001185">
    <property type="entry name" value="MS_channel"/>
</dbReference>
<gene>
    <name evidence="10" type="primary">mscL</name>
    <name evidence="11" type="ORF">EDE15_4136</name>
</gene>
<comment type="similarity">
    <text evidence="2 10">Belongs to the MscL family.</text>
</comment>
<feature type="transmembrane region" description="Helical" evidence="10">
    <location>
        <begin position="80"/>
        <end position="103"/>
    </location>
</feature>
<accession>A0A3R9WJE4</accession>
<evidence type="ECO:0000313" key="11">
    <source>
        <dbReference type="EMBL" id="RSL18547.1"/>
    </source>
</evidence>
<dbReference type="Gene3D" id="1.10.1200.120">
    <property type="entry name" value="Large-conductance mechanosensitive channel, MscL, domain 1"/>
    <property type="match status" value="1"/>
</dbReference>
<evidence type="ECO:0000256" key="1">
    <source>
        <dbReference type="ARBA" id="ARBA00004651"/>
    </source>
</evidence>
<comment type="subunit">
    <text evidence="10">Homopentamer.</text>
</comment>
<keyword evidence="3 10" id="KW-0813">Transport</keyword>
<dbReference type="PANTHER" id="PTHR30266:SF2">
    <property type="entry name" value="LARGE-CONDUCTANCE MECHANOSENSITIVE CHANNEL"/>
    <property type="match status" value="1"/>
</dbReference>
<keyword evidence="12" id="KW-1185">Reference proteome</keyword>
<comment type="caution">
    <text evidence="11">The sequence shown here is derived from an EMBL/GenBank/DDBJ whole genome shotgun (WGS) entry which is preliminary data.</text>
</comment>
<dbReference type="NCBIfam" id="TIGR00220">
    <property type="entry name" value="mscL"/>
    <property type="match status" value="1"/>
</dbReference>
<dbReference type="GO" id="GO:0008381">
    <property type="term" value="F:mechanosensitive monoatomic ion channel activity"/>
    <property type="evidence" value="ECO:0007669"/>
    <property type="project" value="UniProtKB-UniRule"/>
</dbReference>
<keyword evidence="9 10" id="KW-0407">Ion channel</keyword>
<dbReference type="EMBL" id="RSDW01000001">
    <property type="protein sequence ID" value="RSL18547.1"/>
    <property type="molecule type" value="Genomic_DNA"/>
</dbReference>
<evidence type="ECO:0000256" key="3">
    <source>
        <dbReference type="ARBA" id="ARBA00022448"/>
    </source>
</evidence>
<dbReference type="GO" id="GO:0005886">
    <property type="term" value="C:plasma membrane"/>
    <property type="evidence" value="ECO:0007669"/>
    <property type="project" value="UniProtKB-SubCell"/>
</dbReference>
<keyword evidence="4 10" id="KW-1003">Cell membrane</keyword>
<dbReference type="InterPro" id="IPR036019">
    <property type="entry name" value="MscL_channel"/>
</dbReference>
<dbReference type="Proteomes" id="UP000269669">
    <property type="component" value="Unassembled WGS sequence"/>
</dbReference>
<dbReference type="InterPro" id="IPR019823">
    <property type="entry name" value="Mechanosensitive_channel_CS"/>
</dbReference>
<organism evidence="11 12">
    <name type="scientific">Edaphobacter aggregans</name>
    <dbReference type="NCBI Taxonomy" id="570835"/>
    <lineage>
        <taxon>Bacteria</taxon>
        <taxon>Pseudomonadati</taxon>
        <taxon>Acidobacteriota</taxon>
        <taxon>Terriglobia</taxon>
        <taxon>Terriglobales</taxon>
        <taxon>Acidobacteriaceae</taxon>
        <taxon>Edaphobacter</taxon>
    </lineage>
</organism>
<dbReference type="HAMAP" id="MF_00115">
    <property type="entry name" value="MscL"/>
    <property type="match status" value="1"/>
</dbReference>
<dbReference type="SUPFAM" id="SSF81330">
    <property type="entry name" value="Gated mechanosensitive channel"/>
    <property type="match status" value="1"/>
</dbReference>
<sequence length="150" mass="16289">MNLASDLHSREKPTVIKGFRDFILRGNVIDLAVAVIIGAAFSNITKSLVEDIITPLLGATIGQPDFRNVVFHIGVTPIRYGSFITAVINFLIIAFVIYFFLVLPVQKLLARIKGPEAVANKTCPECLSEIPAAATRCKFCGQPVQSLSTT</sequence>
<dbReference type="InterPro" id="IPR037673">
    <property type="entry name" value="MSC/AndL"/>
</dbReference>
<keyword evidence="7 10" id="KW-0406">Ion transport</keyword>
<feature type="transmembrane region" description="Helical" evidence="10">
    <location>
        <begin position="22"/>
        <end position="41"/>
    </location>
</feature>
<name>A0A3R9WJE4_9BACT</name>
<evidence type="ECO:0000256" key="5">
    <source>
        <dbReference type="ARBA" id="ARBA00022692"/>
    </source>
</evidence>
<evidence type="ECO:0000313" key="12">
    <source>
        <dbReference type="Proteomes" id="UP000269669"/>
    </source>
</evidence>
<evidence type="ECO:0000256" key="4">
    <source>
        <dbReference type="ARBA" id="ARBA00022475"/>
    </source>
</evidence>
<keyword evidence="5 10" id="KW-0812">Transmembrane</keyword>
<evidence type="ECO:0000256" key="6">
    <source>
        <dbReference type="ARBA" id="ARBA00022989"/>
    </source>
</evidence>
<proteinExistence type="inferred from homology"/>
<reference evidence="11 12" key="1">
    <citation type="submission" date="2018-12" db="EMBL/GenBank/DDBJ databases">
        <title>Sequencing of bacterial isolates from soil warming experiment in Harvard Forest, Massachusetts, USA.</title>
        <authorList>
            <person name="Deangelis K."/>
        </authorList>
    </citation>
    <scope>NUCLEOTIDE SEQUENCE [LARGE SCALE GENOMIC DNA]</scope>
    <source>
        <strain evidence="11 12">EB153</strain>
    </source>
</reference>
<protein>
    <recommendedName>
        <fullName evidence="10">Large-conductance mechanosensitive channel</fullName>
    </recommendedName>
</protein>
<evidence type="ECO:0000256" key="7">
    <source>
        <dbReference type="ARBA" id="ARBA00023065"/>
    </source>
</evidence>
<comment type="function">
    <text evidence="10">Channel that opens in response to stretch forces in the membrane lipid bilayer. May participate in the regulation of osmotic pressure changes within the cell.</text>
</comment>
<dbReference type="Pfam" id="PF01741">
    <property type="entry name" value="MscL"/>
    <property type="match status" value="1"/>
</dbReference>
<evidence type="ECO:0000256" key="8">
    <source>
        <dbReference type="ARBA" id="ARBA00023136"/>
    </source>
</evidence>
<keyword evidence="8 10" id="KW-0472">Membrane</keyword>
<dbReference type="PANTHER" id="PTHR30266">
    <property type="entry name" value="MECHANOSENSITIVE CHANNEL MSCL"/>
    <property type="match status" value="1"/>
</dbReference>
<evidence type="ECO:0000256" key="9">
    <source>
        <dbReference type="ARBA" id="ARBA00023303"/>
    </source>
</evidence>
<comment type="subcellular location">
    <subcellularLocation>
        <location evidence="1 10">Cell membrane</location>
        <topology evidence="1 10">Multi-pass membrane protein</topology>
    </subcellularLocation>
</comment>
<keyword evidence="6 10" id="KW-1133">Transmembrane helix</keyword>
<dbReference type="PROSITE" id="PS01327">
    <property type="entry name" value="MSCL"/>
    <property type="match status" value="1"/>
</dbReference>
<dbReference type="PRINTS" id="PR01264">
    <property type="entry name" value="MECHCHANNEL"/>
</dbReference>
<evidence type="ECO:0000256" key="10">
    <source>
        <dbReference type="HAMAP-Rule" id="MF_00115"/>
    </source>
</evidence>
<evidence type="ECO:0000256" key="2">
    <source>
        <dbReference type="ARBA" id="ARBA00007254"/>
    </source>
</evidence>
<dbReference type="AlphaFoldDB" id="A0A3R9WJE4"/>